<keyword evidence="16" id="KW-0436">Ligase</keyword>
<keyword evidence="13" id="KW-0963">Cytoplasm</keyword>
<feature type="zinc finger region" description="C4-type" evidence="13">
    <location>
        <begin position="47"/>
        <end position="69"/>
    </location>
</feature>
<feature type="binding site" evidence="13">
    <location>
        <position position="47"/>
    </location>
    <ligand>
        <name>Zn(2+)</name>
        <dbReference type="ChEBI" id="CHEBI:29105"/>
    </ligand>
</feature>
<dbReference type="HAMAP" id="MF_01395">
    <property type="entry name" value="AcetylCoA_CT_beta"/>
    <property type="match status" value="1"/>
</dbReference>
<evidence type="ECO:0000259" key="15">
    <source>
        <dbReference type="PROSITE" id="PS50980"/>
    </source>
</evidence>
<dbReference type="InterPro" id="IPR000438">
    <property type="entry name" value="Acetyl_CoA_COase_Trfase_b_su"/>
</dbReference>
<keyword evidence="3 13" id="KW-0808">Transferase</keyword>
<feature type="compositionally biased region" description="Polar residues" evidence="14">
    <location>
        <begin position="17"/>
        <end position="29"/>
    </location>
</feature>
<evidence type="ECO:0000256" key="7">
    <source>
        <dbReference type="ARBA" id="ARBA00022832"/>
    </source>
</evidence>
<dbReference type="InterPro" id="IPR041010">
    <property type="entry name" value="Znf-ACC"/>
</dbReference>
<accession>A0ABS1TE70</accession>
<keyword evidence="5 13" id="KW-0547">Nucleotide-binding</keyword>
<evidence type="ECO:0000256" key="14">
    <source>
        <dbReference type="SAM" id="MobiDB-lite"/>
    </source>
</evidence>
<evidence type="ECO:0000256" key="9">
    <source>
        <dbReference type="ARBA" id="ARBA00022840"/>
    </source>
</evidence>
<evidence type="ECO:0000256" key="13">
    <source>
        <dbReference type="HAMAP-Rule" id="MF_01395"/>
    </source>
</evidence>
<dbReference type="InterPro" id="IPR034733">
    <property type="entry name" value="AcCoA_carboxyl_beta"/>
</dbReference>
<keyword evidence="10 13" id="KW-0443">Lipid metabolism</keyword>
<organism evidence="16 17">
    <name type="scientific">Clostridium rhizosphaerae</name>
    <dbReference type="NCBI Taxonomy" id="2803861"/>
    <lineage>
        <taxon>Bacteria</taxon>
        <taxon>Bacillati</taxon>
        <taxon>Bacillota</taxon>
        <taxon>Clostridia</taxon>
        <taxon>Eubacteriales</taxon>
        <taxon>Clostridiaceae</taxon>
        <taxon>Clostridium</taxon>
    </lineage>
</organism>
<comment type="subcellular location">
    <subcellularLocation>
        <location evidence="1 13">Cytoplasm</location>
    </subcellularLocation>
</comment>
<protein>
    <recommendedName>
        <fullName evidence="13">Acetyl-coenzyme A carboxylase carboxyl transferase subunit beta</fullName>
        <shortName evidence="13">ACCase subunit beta</shortName>
        <shortName evidence="13">Acetyl-CoA carboxylase carboxyltransferase subunit beta</shortName>
        <ecNumber evidence="13">2.1.3.15</ecNumber>
    </recommendedName>
</protein>
<dbReference type="EMBL" id="JAESWC010000015">
    <property type="protein sequence ID" value="MBL4937664.1"/>
    <property type="molecule type" value="Genomic_DNA"/>
</dbReference>
<reference evidence="16 17" key="1">
    <citation type="submission" date="2021-01" db="EMBL/GenBank/DDBJ databases">
        <title>Genome public.</title>
        <authorList>
            <person name="Liu C."/>
            <person name="Sun Q."/>
        </authorList>
    </citation>
    <scope>NUCLEOTIDE SEQUENCE [LARGE SCALE GENOMIC DNA]</scope>
    <source>
        <strain evidence="16 17">YIM B02515</strain>
    </source>
</reference>
<keyword evidence="8 13" id="KW-0862">Zinc</keyword>
<dbReference type="Pfam" id="PF17848">
    <property type="entry name" value="Zn_ribbon_ACC"/>
    <property type="match status" value="1"/>
</dbReference>
<dbReference type="NCBIfam" id="TIGR00515">
    <property type="entry name" value="accD"/>
    <property type="match status" value="1"/>
</dbReference>
<name>A0ABS1TE70_9CLOT</name>
<keyword evidence="9 13" id="KW-0067">ATP-binding</keyword>
<feature type="binding site" evidence="13">
    <location>
        <position position="50"/>
    </location>
    <ligand>
        <name>Zn(2+)</name>
        <dbReference type="ChEBI" id="CHEBI:29105"/>
    </ligand>
</feature>
<evidence type="ECO:0000256" key="1">
    <source>
        <dbReference type="ARBA" id="ARBA00004496"/>
    </source>
</evidence>
<keyword evidence="11 13" id="KW-0275">Fatty acid biosynthesis</keyword>
<dbReference type="PROSITE" id="PS50980">
    <property type="entry name" value="COA_CT_NTER"/>
    <property type="match status" value="1"/>
</dbReference>
<evidence type="ECO:0000313" key="17">
    <source>
        <dbReference type="Proteomes" id="UP000632377"/>
    </source>
</evidence>
<keyword evidence="4 13" id="KW-0479">Metal-binding</keyword>
<keyword evidence="6 13" id="KW-0863">Zinc-finger</keyword>
<dbReference type="InterPro" id="IPR029045">
    <property type="entry name" value="ClpP/crotonase-like_dom_sf"/>
</dbReference>
<dbReference type="PANTHER" id="PTHR42995:SF5">
    <property type="entry name" value="ACETYL-COENZYME A CARBOXYLASE CARBOXYL TRANSFERASE SUBUNIT BETA, CHLOROPLASTIC"/>
    <property type="match status" value="1"/>
</dbReference>
<dbReference type="SUPFAM" id="SSF52096">
    <property type="entry name" value="ClpP/crotonase"/>
    <property type="match status" value="1"/>
</dbReference>
<comment type="subunit">
    <text evidence="13">Acetyl-CoA carboxylase is a heterohexamer composed of biotin carboxyl carrier protein (AccB), biotin carboxylase (AccC) and two subunits each of ACCase subunit alpha (AccA) and ACCase subunit beta (AccD).</text>
</comment>
<dbReference type="PANTHER" id="PTHR42995">
    <property type="entry name" value="ACETYL-COENZYME A CARBOXYLASE CARBOXYL TRANSFERASE SUBUNIT BETA, CHLOROPLASTIC"/>
    <property type="match status" value="1"/>
</dbReference>
<comment type="similarity">
    <text evidence="13">Belongs to the AccD/PCCB family.</text>
</comment>
<comment type="caution">
    <text evidence="16">The sequence shown here is derived from an EMBL/GenBank/DDBJ whole genome shotgun (WGS) entry which is preliminary data.</text>
</comment>
<evidence type="ECO:0000256" key="11">
    <source>
        <dbReference type="ARBA" id="ARBA00023160"/>
    </source>
</evidence>
<feature type="domain" description="CoA carboxyltransferase N-terminal" evidence="15">
    <location>
        <begin position="43"/>
        <end position="296"/>
    </location>
</feature>
<evidence type="ECO:0000313" key="16">
    <source>
        <dbReference type="EMBL" id="MBL4937664.1"/>
    </source>
</evidence>
<evidence type="ECO:0000256" key="5">
    <source>
        <dbReference type="ARBA" id="ARBA00022741"/>
    </source>
</evidence>
<evidence type="ECO:0000256" key="6">
    <source>
        <dbReference type="ARBA" id="ARBA00022771"/>
    </source>
</evidence>
<sequence>MFNGLFKKTKYITVSQTPAGSVSKNTSPIENEEEQKPNIPNGMWVKCECCGKAIYKKDLEKHTMVCKDCGKHFRLPALDRINSIIDEESFIEFDKELLSSNPLNFPGYENKLEALKEETGLKEAVITGRGKVNGNELVIGVMDSRFMMGSMGSVVGEKLTRAIEYATSEKLPVVIFTASGGARMQEGMFSLMQMAKVSSALAKHNEAGLLYIPVLTDPTTGGVTASFAMLGDIILAEPGALIGFAGKRVIEQTIKQSLPEGFQTAEFLLEHGFIDAVVSREKLKETLGQILNLHSI</sequence>
<keyword evidence="17" id="KW-1185">Reference proteome</keyword>
<dbReference type="PRINTS" id="PR01070">
    <property type="entry name" value="ACCCTRFRASEB"/>
</dbReference>
<dbReference type="Proteomes" id="UP000632377">
    <property type="component" value="Unassembled WGS sequence"/>
</dbReference>
<evidence type="ECO:0000256" key="10">
    <source>
        <dbReference type="ARBA" id="ARBA00023098"/>
    </source>
</evidence>
<evidence type="ECO:0000256" key="12">
    <source>
        <dbReference type="ARBA" id="ARBA00025280"/>
    </source>
</evidence>
<dbReference type="EC" id="2.1.3.15" evidence="13"/>
<evidence type="ECO:0000256" key="2">
    <source>
        <dbReference type="ARBA" id="ARBA00022516"/>
    </source>
</evidence>
<feature type="region of interest" description="Disordered" evidence="14">
    <location>
        <begin position="17"/>
        <end position="37"/>
    </location>
</feature>
<feature type="binding site" evidence="13">
    <location>
        <position position="69"/>
    </location>
    <ligand>
        <name>Zn(2+)</name>
        <dbReference type="ChEBI" id="CHEBI:29105"/>
    </ligand>
</feature>
<dbReference type="RefSeq" id="WP_202750416.1">
    <property type="nucleotide sequence ID" value="NZ_JAESWC010000015.1"/>
</dbReference>
<feature type="binding site" evidence="13">
    <location>
        <position position="66"/>
    </location>
    <ligand>
        <name>Zn(2+)</name>
        <dbReference type="ChEBI" id="CHEBI:29105"/>
    </ligand>
</feature>
<keyword evidence="7 13" id="KW-0276">Fatty acid metabolism</keyword>
<evidence type="ECO:0000256" key="3">
    <source>
        <dbReference type="ARBA" id="ARBA00022679"/>
    </source>
</evidence>
<evidence type="ECO:0000256" key="4">
    <source>
        <dbReference type="ARBA" id="ARBA00022723"/>
    </source>
</evidence>
<keyword evidence="2 13" id="KW-0444">Lipid biosynthesis</keyword>
<dbReference type="Gene3D" id="3.90.226.10">
    <property type="entry name" value="2-enoyl-CoA Hydratase, Chain A, domain 1"/>
    <property type="match status" value="1"/>
</dbReference>
<dbReference type="GO" id="GO:0003989">
    <property type="term" value="F:acetyl-CoA carboxylase activity"/>
    <property type="evidence" value="ECO:0007669"/>
    <property type="project" value="UniProtKB-EC"/>
</dbReference>
<comment type="pathway">
    <text evidence="13">Lipid metabolism; malonyl-CoA biosynthesis; malonyl-CoA from acetyl-CoA: step 1/1.</text>
</comment>
<comment type="cofactor">
    <cofactor evidence="13">
        <name>Zn(2+)</name>
        <dbReference type="ChEBI" id="CHEBI:29105"/>
    </cofactor>
    <text evidence="13">Binds 1 zinc ion per subunit.</text>
</comment>
<evidence type="ECO:0000256" key="8">
    <source>
        <dbReference type="ARBA" id="ARBA00022833"/>
    </source>
</evidence>
<comment type="catalytic activity">
    <reaction evidence="13">
        <text>N(6)-carboxybiotinyl-L-lysyl-[protein] + acetyl-CoA = N(6)-biotinyl-L-lysyl-[protein] + malonyl-CoA</text>
        <dbReference type="Rhea" id="RHEA:54728"/>
        <dbReference type="Rhea" id="RHEA-COMP:10505"/>
        <dbReference type="Rhea" id="RHEA-COMP:10506"/>
        <dbReference type="ChEBI" id="CHEBI:57288"/>
        <dbReference type="ChEBI" id="CHEBI:57384"/>
        <dbReference type="ChEBI" id="CHEBI:83144"/>
        <dbReference type="ChEBI" id="CHEBI:83145"/>
        <dbReference type="EC" id="2.1.3.15"/>
    </reaction>
</comment>
<comment type="function">
    <text evidence="12 13">Component of the acetyl coenzyme A carboxylase (ACC) complex. Biotin carboxylase (BC) catalyzes the carboxylation of biotin on its carrier protein (BCCP) and then the CO(2) group is transferred by the transcarboxylase to acetyl-CoA to form malonyl-CoA.</text>
</comment>
<gene>
    <name evidence="13" type="primary">accD</name>
    <name evidence="16" type="ORF">JK636_18295</name>
</gene>
<dbReference type="InterPro" id="IPR011762">
    <property type="entry name" value="COA_CT_N"/>
</dbReference>
<dbReference type="Pfam" id="PF01039">
    <property type="entry name" value="Carboxyl_trans"/>
    <property type="match status" value="1"/>
</dbReference>
<proteinExistence type="inferred from homology"/>